<gene>
    <name evidence="2" type="ORF">g.9326</name>
</gene>
<name>A0A1B6GC57_9HEMI</name>
<proteinExistence type="predicted"/>
<evidence type="ECO:0000256" key="1">
    <source>
        <dbReference type="SAM" id="MobiDB-lite"/>
    </source>
</evidence>
<organism evidence="2">
    <name type="scientific">Cuerna arida</name>
    <dbReference type="NCBI Taxonomy" id="1464854"/>
    <lineage>
        <taxon>Eukaryota</taxon>
        <taxon>Metazoa</taxon>
        <taxon>Ecdysozoa</taxon>
        <taxon>Arthropoda</taxon>
        <taxon>Hexapoda</taxon>
        <taxon>Insecta</taxon>
        <taxon>Pterygota</taxon>
        <taxon>Neoptera</taxon>
        <taxon>Paraneoptera</taxon>
        <taxon>Hemiptera</taxon>
        <taxon>Auchenorrhyncha</taxon>
        <taxon>Membracoidea</taxon>
        <taxon>Cicadellidae</taxon>
        <taxon>Cicadellinae</taxon>
        <taxon>Proconiini</taxon>
        <taxon>Cuerna</taxon>
    </lineage>
</organism>
<reference evidence="2" key="1">
    <citation type="submission" date="2015-11" db="EMBL/GenBank/DDBJ databases">
        <title>De novo transcriptome assembly of four potential Pierce s Disease insect vectors from Arizona vineyards.</title>
        <authorList>
            <person name="Tassone E.E."/>
        </authorList>
    </citation>
    <scope>NUCLEOTIDE SEQUENCE</scope>
</reference>
<protein>
    <submittedName>
        <fullName evidence="2">Uncharacterized protein</fullName>
    </submittedName>
</protein>
<accession>A0A1B6GC57</accession>
<feature type="compositionally biased region" description="Basic and acidic residues" evidence="1">
    <location>
        <begin position="104"/>
        <end position="124"/>
    </location>
</feature>
<evidence type="ECO:0000313" key="2">
    <source>
        <dbReference type="EMBL" id="JAS59883.1"/>
    </source>
</evidence>
<feature type="region of interest" description="Disordered" evidence="1">
    <location>
        <begin position="80"/>
        <end position="124"/>
    </location>
</feature>
<dbReference type="AlphaFoldDB" id="A0A1B6GC57"/>
<sequence length="124" mass="14186">SIMAEAEHCWKRTRRYFASIGNCIKCSCLKKSRNNIQFQDISDRDSVIRLPVSRRVVVAGVGPPERWTSAPTYINIIPPVPPLRPAPETPRKRRSSPGRLDLNTIERIKSELQETENKMRGEDT</sequence>
<dbReference type="EMBL" id="GECZ01009886">
    <property type="protein sequence ID" value="JAS59883.1"/>
    <property type="molecule type" value="Transcribed_RNA"/>
</dbReference>
<feature type="non-terminal residue" evidence="2">
    <location>
        <position position="1"/>
    </location>
</feature>